<feature type="transmembrane region" description="Helical" evidence="1">
    <location>
        <begin position="56"/>
        <end position="76"/>
    </location>
</feature>
<dbReference type="PANTHER" id="PTHR23360">
    <property type="entry name" value="G-PROTEIN COUPLED RECEPTORS FAMILY 1 PROFILE DOMAIN-CONTAINING PROTEIN-RELATED"/>
    <property type="match status" value="1"/>
</dbReference>
<feature type="transmembrane region" description="Helical" evidence="1">
    <location>
        <begin position="20"/>
        <end position="44"/>
    </location>
</feature>
<keyword evidence="1" id="KW-1133">Transmembrane helix</keyword>
<evidence type="ECO:0008006" key="4">
    <source>
        <dbReference type="Google" id="ProtNLM"/>
    </source>
</evidence>
<keyword evidence="1" id="KW-0812">Transmembrane</keyword>
<reference evidence="2 3" key="1">
    <citation type="submission" date="2019-10" db="EMBL/GenBank/DDBJ databases">
        <title>Assembly and Annotation for the nematode Trichostrongylus colubriformis.</title>
        <authorList>
            <person name="Martin J."/>
        </authorList>
    </citation>
    <scope>NUCLEOTIDE SEQUENCE [LARGE SCALE GENOMIC DNA]</scope>
    <source>
        <strain evidence="2">G859</strain>
        <tissue evidence="2">Whole worm</tissue>
    </source>
</reference>
<dbReference type="AlphaFoldDB" id="A0AAN8IGY5"/>
<organism evidence="2 3">
    <name type="scientific">Trichostrongylus colubriformis</name>
    <name type="common">Black scour worm</name>
    <dbReference type="NCBI Taxonomy" id="6319"/>
    <lineage>
        <taxon>Eukaryota</taxon>
        <taxon>Metazoa</taxon>
        <taxon>Ecdysozoa</taxon>
        <taxon>Nematoda</taxon>
        <taxon>Chromadorea</taxon>
        <taxon>Rhabditida</taxon>
        <taxon>Rhabditina</taxon>
        <taxon>Rhabditomorpha</taxon>
        <taxon>Strongyloidea</taxon>
        <taxon>Trichostrongylidae</taxon>
        <taxon>Trichostrongylus</taxon>
    </lineage>
</organism>
<evidence type="ECO:0000313" key="2">
    <source>
        <dbReference type="EMBL" id="KAK5968987.1"/>
    </source>
</evidence>
<gene>
    <name evidence="2" type="ORF">GCK32_020124</name>
</gene>
<dbReference type="EMBL" id="WIXE01020750">
    <property type="protein sequence ID" value="KAK5968987.1"/>
    <property type="molecule type" value="Genomic_DNA"/>
</dbReference>
<dbReference type="Gene3D" id="1.20.1070.10">
    <property type="entry name" value="Rhodopsin 7-helix transmembrane proteins"/>
    <property type="match status" value="1"/>
</dbReference>
<dbReference type="Proteomes" id="UP001331761">
    <property type="component" value="Unassembled WGS sequence"/>
</dbReference>
<evidence type="ECO:0000313" key="3">
    <source>
        <dbReference type="Proteomes" id="UP001331761"/>
    </source>
</evidence>
<keyword evidence="1" id="KW-0472">Membrane</keyword>
<name>A0AAN8IGY5_TRICO</name>
<dbReference type="PANTHER" id="PTHR23360:SF29">
    <property type="entry name" value="G_PROTEIN_RECEP_F1_2 DOMAIN-CONTAINING PROTEIN"/>
    <property type="match status" value="1"/>
</dbReference>
<protein>
    <recommendedName>
        <fullName evidence="4">G-protein coupled receptors family 1 profile domain-containing protein</fullName>
    </recommendedName>
</protein>
<accession>A0AAN8IGY5</accession>
<proteinExistence type="predicted"/>
<keyword evidence="3" id="KW-1185">Reference proteome</keyword>
<sequence length="142" mass="15985">MIYEVPATATVIEMMTQGLSAYLILFYMGLVAAFLNVPVIYVLLRSPKLRADSKLLVSLALGDMINCLALCMLGYFRYNLYSVSLKSYMVPVETPRTCAARTHMWLRLVGNVWPPTVTLLMGVERTLACWAPVFYLAHLSKK</sequence>
<dbReference type="InterPro" id="IPR047130">
    <property type="entry name" value="7TM_GPCR_Srsx_nematod"/>
</dbReference>
<comment type="caution">
    <text evidence="2">The sequence shown here is derived from an EMBL/GenBank/DDBJ whole genome shotgun (WGS) entry which is preliminary data.</text>
</comment>
<evidence type="ECO:0000256" key="1">
    <source>
        <dbReference type="SAM" id="Phobius"/>
    </source>
</evidence>